<gene>
    <name evidence="4" type="ORF">UCRPC4_g00681</name>
</gene>
<dbReference type="PANTHER" id="PTHR38794:SF3">
    <property type="entry name" value="INTEGRAL MEMBRANE PROTEIN"/>
    <property type="match status" value="1"/>
</dbReference>
<feature type="compositionally biased region" description="Basic and acidic residues" evidence="1">
    <location>
        <begin position="335"/>
        <end position="346"/>
    </location>
</feature>
<keyword evidence="2" id="KW-0812">Transmembrane</keyword>
<feature type="transmembrane region" description="Helical" evidence="2">
    <location>
        <begin position="95"/>
        <end position="117"/>
    </location>
</feature>
<evidence type="ECO:0000256" key="1">
    <source>
        <dbReference type="SAM" id="MobiDB-lite"/>
    </source>
</evidence>
<feature type="transmembrane region" description="Helical" evidence="2">
    <location>
        <begin position="251"/>
        <end position="270"/>
    </location>
</feature>
<evidence type="ECO:0000313" key="4">
    <source>
        <dbReference type="EMBL" id="KKY28101.1"/>
    </source>
</evidence>
<comment type="caution">
    <text evidence="4">The sequence shown here is derived from an EMBL/GenBank/DDBJ whole genome shotgun (WGS) entry which is preliminary data.</text>
</comment>
<dbReference type="AlphaFoldDB" id="A0A0G2F1D7"/>
<feature type="transmembrane region" description="Helical" evidence="2">
    <location>
        <begin position="18"/>
        <end position="44"/>
    </location>
</feature>
<dbReference type="InterPro" id="IPR049326">
    <property type="entry name" value="Rhodopsin_dom_fungi"/>
</dbReference>
<feature type="region of interest" description="Disordered" evidence="1">
    <location>
        <begin position="279"/>
        <end position="306"/>
    </location>
</feature>
<keyword evidence="2" id="KW-0472">Membrane</keyword>
<evidence type="ECO:0000256" key="2">
    <source>
        <dbReference type="SAM" id="Phobius"/>
    </source>
</evidence>
<feature type="region of interest" description="Disordered" evidence="1">
    <location>
        <begin position="335"/>
        <end position="396"/>
    </location>
</feature>
<dbReference type="Pfam" id="PF20684">
    <property type="entry name" value="Fung_rhodopsin"/>
    <property type="match status" value="1"/>
</dbReference>
<name>A0A0G2F1D7_PHACM</name>
<feature type="domain" description="Rhodopsin" evidence="3">
    <location>
        <begin position="45"/>
        <end position="265"/>
    </location>
</feature>
<evidence type="ECO:0000313" key="5">
    <source>
        <dbReference type="Proteomes" id="UP000053317"/>
    </source>
</evidence>
<dbReference type="Proteomes" id="UP000053317">
    <property type="component" value="Unassembled WGS sequence"/>
</dbReference>
<feature type="transmembrane region" description="Helical" evidence="2">
    <location>
        <begin position="171"/>
        <end position="194"/>
    </location>
</feature>
<organism evidence="4 5">
    <name type="scientific">Phaeomoniella chlamydospora</name>
    <name type="common">Phaeoacremonium chlamydosporum</name>
    <dbReference type="NCBI Taxonomy" id="158046"/>
    <lineage>
        <taxon>Eukaryota</taxon>
        <taxon>Fungi</taxon>
        <taxon>Dikarya</taxon>
        <taxon>Ascomycota</taxon>
        <taxon>Pezizomycotina</taxon>
        <taxon>Eurotiomycetes</taxon>
        <taxon>Chaetothyriomycetidae</taxon>
        <taxon>Phaeomoniellales</taxon>
        <taxon>Phaeomoniellaceae</taxon>
        <taxon>Phaeomoniella</taxon>
    </lineage>
</organism>
<dbReference type="EMBL" id="LCWF01000016">
    <property type="protein sequence ID" value="KKY28101.1"/>
    <property type="molecule type" value="Genomic_DNA"/>
</dbReference>
<protein>
    <submittedName>
        <fullName evidence="4">Putative integral membrane protein</fullName>
    </submittedName>
</protein>
<dbReference type="PANTHER" id="PTHR38794">
    <property type="entry name" value="INTEGRAL MEMBRANE PROTEIN"/>
    <property type="match status" value="1"/>
</dbReference>
<evidence type="ECO:0000259" key="3">
    <source>
        <dbReference type="Pfam" id="PF20684"/>
    </source>
</evidence>
<sequence length="424" mass="46928">MASTRSLYKNTADDRSGIIIVITYVMLSVSTFLLLLQAGVGIYLKHPKGVNDILLHLAGVFSIAQSIAITLSATNGLGRHRHDLSNGQFNRFSKFYYAGQICQIVAVGLSKLSVIIIINRLSSNRKVILACRCFAVVIIIYILFSTLTTAFQCRFPFWTFAPNRCVLRGNLLYAISDSNALLDIVLIILPIVAIIQYKPRLPQRGFLIASFITRAAPLAAAILSLVSLPTYLHNTKDTTWTILPISTINEILVHLNIIVACIPSILLISLNPPLPSNRETASNNPIHRHRPPPFQKLPSHTNTTIRPSTPLFRYAHNFSPIQSFFHISGGREACDNNNNRRSDRRGPNNNNNTSKYTGGGGVAGRRRRGDEDNNNNTTRSPTKRKSMADSLRTLTSFKGVRKTMEVRVEIEERGVSRRGGGIGG</sequence>
<keyword evidence="5" id="KW-1185">Reference proteome</keyword>
<reference evidence="4 5" key="2">
    <citation type="submission" date="2015-05" db="EMBL/GenBank/DDBJ databases">
        <authorList>
            <person name="Morales-Cruz A."/>
            <person name="Amrine K.C."/>
            <person name="Cantu D."/>
        </authorList>
    </citation>
    <scope>NUCLEOTIDE SEQUENCE [LARGE SCALE GENOMIC DNA]</scope>
    <source>
        <strain evidence="4">UCRPC4</strain>
    </source>
</reference>
<proteinExistence type="predicted"/>
<feature type="transmembrane region" description="Helical" evidence="2">
    <location>
        <begin position="53"/>
        <end position="75"/>
    </location>
</feature>
<feature type="transmembrane region" description="Helical" evidence="2">
    <location>
        <begin position="129"/>
        <end position="151"/>
    </location>
</feature>
<dbReference type="OrthoDB" id="3918601at2759"/>
<keyword evidence="2" id="KW-1133">Transmembrane helix</keyword>
<feature type="transmembrane region" description="Helical" evidence="2">
    <location>
        <begin position="206"/>
        <end position="231"/>
    </location>
</feature>
<accession>A0A0G2F1D7</accession>
<reference evidence="4 5" key="1">
    <citation type="submission" date="2015-05" db="EMBL/GenBank/DDBJ databases">
        <title>Distinctive expansion of gene families associated with plant cell wall degradation and secondary metabolism in the genomes of grapevine trunk pathogens.</title>
        <authorList>
            <person name="Lawrence D.P."/>
            <person name="Travadon R."/>
            <person name="Rolshausen P.E."/>
            <person name="Baumgartner K."/>
        </authorList>
    </citation>
    <scope>NUCLEOTIDE SEQUENCE [LARGE SCALE GENOMIC DNA]</scope>
    <source>
        <strain evidence="4">UCRPC4</strain>
    </source>
</reference>